<sequence length="421" mass="48394">MKTNSSRLLFAASLLLIMLSVYFSVLHIQTARQNQENNILQSEINSIRYGLLNADEWKHNLAGIISKKIEEFELTEQNKEQLKTQIEDLLYGLLDQVNKILRDDMGKIKQFLMDAFVDLDKLRENVPQLSENLLEELGKPHNKNNLKELTLQKLDSYVEETFNNDEQLKLQQILEKHGFQNKEEATTVLEQRIKRDTKKLRNYTFAISGLLLVVFLLNFFGENRKTKWGLFLLLLTSLIFLINGLAVPMIDIEAKISRINFQLIGENIHFGNQVFFYQSKSILDVVWILISNGQADMIFVGILIFTFSVLFPVTKLISSFLTIHSPGRFKSGRFIRFFTFKSGKWSMADVMVVAIFMAFIGFDGIISDQLEYLTNTNKYIEVVTTNGTSLQSGFYLFLLFCLTGIFLSLAIQKKNQQGKSG</sequence>
<proteinExistence type="predicted"/>
<dbReference type="STRING" id="1168035.SAMN05444280_11443"/>
<organism evidence="2 3">
    <name type="scientific">Tangfeifania diversioriginum</name>
    <dbReference type="NCBI Taxonomy" id="1168035"/>
    <lineage>
        <taxon>Bacteria</taxon>
        <taxon>Pseudomonadati</taxon>
        <taxon>Bacteroidota</taxon>
        <taxon>Bacteroidia</taxon>
        <taxon>Marinilabiliales</taxon>
        <taxon>Prolixibacteraceae</taxon>
        <taxon>Tangfeifania</taxon>
    </lineage>
</organism>
<keyword evidence="1" id="KW-1133">Transmembrane helix</keyword>
<feature type="transmembrane region" description="Helical" evidence="1">
    <location>
        <begin position="393"/>
        <end position="411"/>
    </location>
</feature>
<evidence type="ECO:0000313" key="3">
    <source>
        <dbReference type="Proteomes" id="UP000184050"/>
    </source>
</evidence>
<dbReference type="OrthoDB" id="9800207at2"/>
<evidence type="ECO:0000313" key="2">
    <source>
        <dbReference type="EMBL" id="SHJ24409.1"/>
    </source>
</evidence>
<feature type="transmembrane region" description="Helical" evidence="1">
    <location>
        <begin position="203"/>
        <end position="221"/>
    </location>
</feature>
<evidence type="ECO:0000256" key="1">
    <source>
        <dbReference type="SAM" id="Phobius"/>
    </source>
</evidence>
<name>A0A1M6HQD3_9BACT</name>
<keyword evidence="1" id="KW-0472">Membrane</keyword>
<accession>A0A1M6HQD3</accession>
<keyword evidence="1" id="KW-0812">Transmembrane</keyword>
<dbReference type="InterPro" id="IPR023298">
    <property type="entry name" value="ATPase_P-typ_TM_dom_sf"/>
</dbReference>
<feature type="transmembrane region" description="Helical" evidence="1">
    <location>
        <begin position="297"/>
        <end position="324"/>
    </location>
</feature>
<dbReference type="Pfam" id="PF04403">
    <property type="entry name" value="PqiA"/>
    <property type="match status" value="1"/>
</dbReference>
<dbReference type="InterPro" id="IPR007498">
    <property type="entry name" value="PqiA-like"/>
</dbReference>
<dbReference type="Proteomes" id="UP000184050">
    <property type="component" value="Unassembled WGS sequence"/>
</dbReference>
<keyword evidence="3" id="KW-1185">Reference proteome</keyword>
<protein>
    <submittedName>
        <fullName evidence="2">Paraquat-inducible protein A</fullName>
    </submittedName>
</protein>
<feature type="transmembrane region" description="Helical" evidence="1">
    <location>
        <begin position="345"/>
        <end position="366"/>
    </location>
</feature>
<reference evidence="2 3" key="1">
    <citation type="submission" date="2016-11" db="EMBL/GenBank/DDBJ databases">
        <authorList>
            <person name="Jaros S."/>
            <person name="Januszkiewicz K."/>
            <person name="Wedrychowicz H."/>
        </authorList>
    </citation>
    <scope>NUCLEOTIDE SEQUENCE [LARGE SCALE GENOMIC DNA]</scope>
    <source>
        <strain evidence="2 3">DSM 27063</strain>
    </source>
</reference>
<dbReference type="SUPFAM" id="SSF81665">
    <property type="entry name" value="Calcium ATPase, transmembrane domain M"/>
    <property type="match status" value="1"/>
</dbReference>
<feature type="transmembrane region" description="Helical" evidence="1">
    <location>
        <begin position="228"/>
        <end position="250"/>
    </location>
</feature>
<dbReference type="AlphaFoldDB" id="A0A1M6HQD3"/>
<dbReference type="EMBL" id="FQZE01000014">
    <property type="protein sequence ID" value="SHJ24409.1"/>
    <property type="molecule type" value="Genomic_DNA"/>
</dbReference>
<gene>
    <name evidence="2" type="ORF">SAMN05444280_11443</name>
</gene>